<comment type="caution">
    <text evidence="1">The sequence shown here is derived from an EMBL/GenBank/DDBJ whole genome shotgun (WGS) entry which is preliminary data.</text>
</comment>
<gene>
    <name evidence="1" type="ORF">SDC9_176292</name>
</gene>
<proteinExistence type="predicted"/>
<evidence type="ECO:0000313" key="1">
    <source>
        <dbReference type="EMBL" id="MPN28847.1"/>
    </source>
</evidence>
<dbReference type="EMBL" id="VSSQ01079281">
    <property type="protein sequence ID" value="MPN28847.1"/>
    <property type="molecule type" value="Genomic_DNA"/>
</dbReference>
<protein>
    <submittedName>
        <fullName evidence="1">Uncharacterized protein</fullName>
    </submittedName>
</protein>
<accession>A0A645GPQ3</accession>
<dbReference type="AlphaFoldDB" id="A0A645GPQ3"/>
<organism evidence="1">
    <name type="scientific">bioreactor metagenome</name>
    <dbReference type="NCBI Taxonomy" id="1076179"/>
    <lineage>
        <taxon>unclassified sequences</taxon>
        <taxon>metagenomes</taxon>
        <taxon>ecological metagenomes</taxon>
    </lineage>
</organism>
<reference evidence="1" key="1">
    <citation type="submission" date="2019-08" db="EMBL/GenBank/DDBJ databases">
        <authorList>
            <person name="Kucharzyk K."/>
            <person name="Murdoch R.W."/>
            <person name="Higgins S."/>
            <person name="Loffler F."/>
        </authorList>
    </citation>
    <scope>NUCLEOTIDE SEQUENCE</scope>
</reference>
<name>A0A645GPQ3_9ZZZZ</name>
<sequence length="91" mass="10031">MHPGKFQHLGLAFSDKLPELEEIELLHIQHARVVVVEMPRSLGDIGFGSKSVTDGKMFPTHIAVVVDQRVVHVEKVDGRCFHGCGDSSVND</sequence>